<dbReference type="InterPro" id="IPR013783">
    <property type="entry name" value="Ig-like_fold"/>
</dbReference>
<dbReference type="Proteomes" id="UP000694396">
    <property type="component" value="Unplaced"/>
</dbReference>
<dbReference type="InterPro" id="IPR003599">
    <property type="entry name" value="Ig_sub"/>
</dbReference>
<evidence type="ECO:0000256" key="3">
    <source>
        <dbReference type="SAM" id="Phobius"/>
    </source>
</evidence>
<dbReference type="InterPro" id="IPR036179">
    <property type="entry name" value="Ig-like_dom_sf"/>
</dbReference>
<dbReference type="SUPFAM" id="SSF48726">
    <property type="entry name" value="Immunoglobulin"/>
    <property type="match status" value="1"/>
</dbReference>
<feature type="transmembrane region" description="Helical" evidence="3">
    <location>
        <begin position="152"/>
        <end position="174"/>
    </location>
</feature>
<keyword evidence="3" id="KW-0472">Membrane</keyword>
<dbReference type="PROSITE" id="PS50835">
    <property type="entry name" value="IG_LIKE"/>
    <property type="match status" value="1"/>
</dbReference>
<accession>A0A8C3NTR8</accession>
<dbReference type="SMART" id="SM00409">
    <property type="entry name" value="IG"/>
    <property type="match status" value="1"/>
</dbReference>
<evidence type="ECO:0000313" key="6">
    <source>
        <dbReference type="Proteomes" id="UP000694396"/>
    </source>
</evidence>
<dbReference type="GO" id="GO:0007156">
    <property type="term" value="P:homophilic cell adhesion via plasma membrane adhesion molecules"/>
    <property type="evidence" value="ECO:0007669"/>
    <property type="project" value="TreeGrafter"/>
</dbReference>
<proteinExistence type="predicted"/>
<dbReference type="GO" id="GO:0043025">
    <property type="term" value="C:neuronal cell body"/>
    <property type="evidence" value="ECO:0007669"/>
    <property type="project" value="TreeGrafter"/>
</dbReference>
<dbReference type="AlphaFoldDB" id="A0A8C3NTR8"/>
<dbReference type="Ensembl" id="ENSCRFT00000000297.1">
    <property type="protein sequence ID" value="ENSCRFP00000000276.1"/>
    <property type="gene ID" value="ENSCRFG00000000260.1"/>
</dbReference>
<protein>
    <recommendedName>
        <fullName evidence="4">Ig-like domain-containing protein</fullName>
    </recommendedName>
</protein>
<dbReference type="InterPro" id="IPR007110">
    <property type="entry name" value="Ig-like_dom"/>
</dbReference>
<feature type="domain" description="Ig-like" evidence="4">
    <location>
        <begin position="36"/>
        <end position="123"/>
    </location>
</feature>
<keyword evidence="1" id="KW-0732">Signal</keyword>
<name>A0A8C3NTR8_9PASS</name>
<keyword evidence="3" id="KW-0812">Transmembrane</keyword>
<dbReference type="PANTHER" id="PTHR45080">
    <property type="entry name" value="CONTACTIN 5"/>
    <property type="match status" value="1"/>
</dbReference>
<keyword evidence="3" id="KW-1133">Transmembrane helix</keyword>
<reference evidence="5" key="1">
    <citation type="submission" date="2025-08" db="UniProtKB">
        <authorList>
            <consortium name="Ensembl"/>
        </authorList>
    </citation>
    <scope>IDENTIFICATION</scope>
</reference>
<keyword evidence="6" id="KW-1185">Reference proteome</keyword>
<evidence type="ECO:0000259" key="4">
    <source>
        <dbReference type="PROSITE" id="PS50835"/>
    </source>
</evidence>
<keyword evidence="2" id="KW-1015">Disulfide bond</keyword>
<organism evidence="5 6">
    <name type="scientific">Cyanoderma ruficeps</name>
    <name type="common">rufous-capped babbler</name>
    <dbReference type="NCBI Taxonomy" id="181631"/>
    <lineage>
        <taxon>Eukaryota</taxon>
        <taxon>Metazoa</taxon>
        <taxon>Chordata</taxon>
        <taxon>Craniata</taxon>
        <taxon>Vertebrata</taxon>
        <taxon>Euteleostomi</taxon>
        <taxon>Archelosauria</taxon>
        <taxon>Archosauria</taxon>
        <taxon>Dinosauria</taxon>
        <taxon>Saurischia</taxon>
        <taxon>Theropoda</taxon>
        <taxon>Coelurosauria</taxon>
        <taxon>Aves</taxon>
        <taxon>Neognathae</taxon>
        <taxon>Neoaves</taxon>
        <taxon>Telluraves</taxon>
        <taxon>Australaves</taxon>
        <taxon>Passeriformes</taxon>
        <taxon>Sylvioidea</taxon>
        <taxon>Timaliidae</taxon>
        <taxon>Cyanoderma</taxon>
    </lineage>
</organism>
<evidence type="ECO:0000256" key="2">
    <source>
        <dbReference type="ARBA" id="ARBA00023157"/>
    </source>
</evidence>
<dbReference type="InterPro" id="IPR003598">
    <property type="entry name" value="Ig_sub2"/>
</dbReference>
<evidence type="ECO:0000313" key="5">
    <source>
        <dbReference type="Ensembl" id="ENSCRFP00000000276.1"/>
    </source>
</evidence>
<dbReference type="GO" id="GO:0030424">
    <property type="term" value="C:axon"/>
    <property type="evidence" value="ECO:0007669"/>
    <property type="project" value="TreeGrafter"/>
</dbReference>
<dbReference type="GO" id="GO:0050808">
    <property type="term" value="P:synapse organization"/>
    <property type="evidence" value="ECO:0007669"/>
    <property type="project" value="TreeGrafter"/>
</dbReference>
<sequence length="179" mass="18672">MLGGLFAGSPSPSTPCPPSPTCWSWCVPQWAAPSAPVVTVTPAEVRVHAGQQVLLHCVVSGEPTPSVEWQRDGETLPEGPHARVLPNATLFLPSVTHRDAGSYSCLARNALGSAVAQTSLDVQGGCLPPALGGFGCLRLPAVLLHPGVGPPAWWFGVILPGLLYPLTFILWVVLSSVLS</sequence>
<dbReference type="PANTHER" id="PTHR45080:SF8">
    <property type="entry name" value="IG-LIKE DOMAIN-CONTAINING PROTEIN"/>
    <property type="match status" value="1"/>
</dbReference>
<dbReference type="SMART" id="SM00408">
    <property type="entry name" value="IGc2"/>
    <property type="match status" value="1"/>
</dbReference>
<dbReference type="InterPro" id="IPR050958">
    <property type="entry name" value="Cell_Adh-Cytoskel_Orgn"/>
</dbReference>
<dbReference type="Pfam" id="PF13927">
    <property type="entry name" value="Ig_3"/>
    <property type="match status" value="1"/>
</dbReference>
<dbReference type="Gene3D" id="2.60.40.10">
    <property type="entry name" value="Immunoglobulins"/>
    <property type="match status" value="1"/>
</dbReference>
<evidence type="ECO:0000256" key="1">
    <source>
        <dbReference type="ARBA" id="ARBA00022729"/>
    </source>
</evidence>
<dbReference type="GO" id="GO:0005886">
    <property type="term" value="C:plasma membrane"/>
    <property type="evidence" value="ECO:0007669"/>
    <property type="project" value="UniProtKB-SubCell"/>
</dbReference>
<dbReference type="GO" id="GO:0008046">
    <property type="term" value="F:axon guidance receptor activity"/>
    <property type="evidence" value="ECO:0007669"/>
    <property type="project" value="TreeGrafter"/>
</dbReference>
<reference evidence="5" key="2">
    <citation type="submission" date="2025-09" db="UniProtKB">
        <authorList>
            <consortium name="Ensembl"/>
        </authorList>
    </citation>
    <scope>IDENTIFICATION</scope>
</reference>